<evidence type="ECO:0000256" key="2">
    <source>
        <dbReference type="ARBA" id="ARBA00023015"/>
    </source>
</evidence>
<dbReference type="GO" id="GO:0010468">
    <property type="term" value="P:regulation of gene expression"/>
    <property type="evidence" value="ECO:0007669"/>
    <property type="project" value="UniProtKB-ARBA"/>
</dbReference>
<dbReference type="PROSITE" id="PS51293">
    <property type="entry name" value="SANT"/>
    <property type="match status" value="1"/>
</dbReference>
<dbReference type="PANTHER" id="PTHR12802">
    <property type="entry name" value="SWI/SNF COMPLEX-RELATED"/>
    <property type="match status" value="1"/>
</dbReference>
<dbReference type="Pfam" id="PF00249">
    <property type="entry name" value="Myb_DNA-binding"/>
    <property type="match status" value="1"/>
</dbReference>
<keyword evidence="4" id="KW-0804">Transcription</keyword>
<dbReference type="PROSITE" id="PS51294">
    <property type="entry name" value="HTH_MYB"/>
    <property type="match status" value="1"/>
</dbReference>
<name>A0A0A9D841_ARUDO</name>
<feature type="region of interest" description="Disordered" evidence="6">
    <location>
        <begin position="115"/>
        <end position="134"/>
    </location>
</feature>
<feature type="domain" description="Myb-like" evidence="7">
    <location>
        <begin position="53"/>
        <end position="103"/>
    </location>
</feature>
<accession>A0A0A9D841</accession>
<keyword evidence="2" id="KW-0805">Transcription regulation</keyword>
<evidence type="ECO:0000259" key="7">
    <source>
        <dbReference type="PROSITE" id="PS50090"/>
    </source>
</evidence>
<dbReference type="SMART" id="SM00717">
    <property type="entry name" value="SANT"/>
    <property type="match status" value="1"/>
</dbReference>
<dbReference type="SUPFAM" id="SSF46689">
    <property type="entry name" value="Homeodomain-like"/>
    <property type="match status" value="1"/>
</dbReference>
<evidence type="ECO:0000259" key="9">
    <source>
        <dbReference type="PROSITE" id="PS51294"/>
    </source>
</evidence>
<sequence>MAQVEERDGLDSSGLPIDKSLPLDVVKSPLMDDAMQPKEGMDGYPVKVRKPYTITKQREKWTEEEHEKFLEALKLYGRSWRQIQEHIGTKTAVQIRSHAQKFFSKVVREPRANNAIEIPPPRPKRKPLHPYPRKCVNSRTLANLAVVQSKLPPVSSSSGSDQENGSPVSVLSAMQSDAFGSLISNPSTGCTSPVSSDDGNNAPASVSGGEKLPSQEIETDQSHKVNIHHLDHLLYWANIHHLDHPLCCIYSSGRTFFIFRK</sequence>
<dbReference type="GO" id="GO:0005634">
    <property type="term" value="C:nucleus"/>
    <property type="evidence" value="ECO:0007669"/>
    <property type="project" value="UniProtKB-SubCell"/>
</dbReference>
<evidence type="ECO:0000256" key="5">
    <source>
        <dbReference type="ARBA" id="ARBA00023242"/>
    </source>
</evidence>
<feature type="region of interest" description="Disordered" evidence="6">
    <location>
        <begin position="188"/>
        <end position="220"/>
    </location>
</feature>
<dbReference type="InterPro" id="IPR009057">
    <property type="entry name" value="Homeodomain-like_sf"/>
</dbReference>
<organism evidence="10">
    <name type="scientific">Arundo donax</name>
    <name type="common">Giant reed</name>
    <name type="synonym">Donax arundinaceus</name>
    <dbReference type="NCBI Taxonomy" id="35708"/>
    <lineage>
        <taxon>Eukaryota</taxon>
        <taxon>Viridiplantae</taxon>
        <taxon>Streptophyta</taxon>
        <taxon>Embryophyta</taxon>
        <taxon>Tracheophyta</taxon>
        <taxon>Spermatophyta</taxon>
        <taxon>Magnoliopsida</taxon>
        <taxon>Liliopsida</taxon>
        <taxon>Poales</taxon>
        <taxon>Poaceae</taxon>
        <taxon>PACMAD clade</taxon>
        <taxon>Arundinoideae</taxon>
        <taxon>Arundineae</taxon>
        <taxon>Arundo</taxon>
    </lineage>
</organism>
<dbReference type="GO" id="GO:0003677">
    <property type="term" value="F:DNA binding"/>
    <property type="evidence" value="ECO:0007669"/>
    <property type="project" value="UniProtKB-KW"/>
</dbReference>
<feature type="region of interest" description="Disordered" evidence="6">
    <location>
        <begin position="1"/>
        <end position="20"/>
    </location>
</feature>
<dbReference type="NCBIfam" id="TIGR01557">
    <property type="entry name" value="myb_SHAQKYF"/>
    <property type="match status" value="1"/>
</dbReference>
<dbReference type="Gene3D" id="1.10.10.60">
    <property type="entry name" value="Homeodomain-like"/>
    <property type="match status" value="1"/>
</dbReference>
<protein>
    <submittedName>
        <fullName evidence="10">Uncharacterized protein</fullName>
    </submittedName>
</protein>
<evidence type="ECO:0000256" key="3">
    <source>
        <dbReference type="ARBA" id="ARBA00023125"/>
    </source>
</evidence>
<feature type="domain" description="SANT" evidence="8">
    <location>
        <begin position="56"/>
        <end position="107"/>
    </location>
</feature>
<comment type="subcellular location">
    <subcellularLocation>
        <location evidence="1">Nucleus</location>
    </subcellularLocation>
</comment>
<feature type="domain" description="HTH myb-type" evidence="9">
    <location>
        <begin position="53"/>
        <end position="107"/>
    </location>
</feature>
<dbReference type="InterPro" id="IPR017930">
    <property type="entry name" value="Myb_dom"/>
</dbReference>
<evidence type="ECO:0000313" key="10">
    <source>
        <dbReference type="EMBL" id="JAD83961.1"/>
    </source>
</evidence>
<evidence type="ECO:0000256" key="1">
    <source>
        <dbReference type="ARBA" id="ARBA00004123"/>
    </source>
</evidence>
<feature type="compositionally biased region" description="Basic residues" evidence="6">
    <location>
        <begin position="122"/>
        <end position="132"/>
    </location>
</feature>
<feature type="compositionally biased region" description="Basic and acidic residues" evidence="6">
    <location>
        <begin position="1"/>
        <end position="10"/>
    </location>
</feature>
<dbReference type="InterPro" id="IPR006447">
    <property type="entry name" value="Myb_dom_plants"/>
</dbReference>
<dbReference type="PANTHER" id="PTHR12802:SF175">
    <property type="entry name" value="PROTEIN REVEILLE 2"/>
    <property type="match status" value="1"/>
</dbReference>
<reference evidence="10" key="1">
    <citation type="submission" date="2014-09" db="EMBL/GenBank/DDBJ databases">
        <authorList>
            <person name="Magalhaes I.L.F."/>
            <person name="Oliveira U."/>
            <person name="Santos F.R."/>
            <person name="Vidigal T.H.D.A."/>
            <person name="Brescovit A.D."/>
            <person name="Santos A.J."/>
        </authorList>
    </citation>
    <scope>NUCLEOTIDE SEQUENCE</scope>
    <source>
        <tissue evidence="10">Shoot tissue taken approximately 20 cm above the soil surface</tissue>
    </source>
</reference>
<proteinExistence type="predicted"/>
<dbReference type="CDD" id="cd00167">
    <property type="entry name" value="SANT"/>
    <property type="match status" value="1"/>
</dbReference>
<evidence type="ECO:0000256" key="4">
    <source>
        <dbReference type="ARBA" id="ARBA00023163"/>
    </source>
</evidence>
<dbReference type="AlphaFoldDB" id="A0A0A9D841"/>
<dbReference type="EMBL" id="GBRH01213934">
    <property type="protein sequence ID" value="JAD83961.1"/>
    <property type="molecule type" value="Transcribed_RNA"/>
</dbReference>
<dbReference type="PROSITE" id="PS50090">
    <property type="entry name" value="MYB_LIKE"/>
    <property type="match status" value="1"/>
</dbReference>
<reference evidence="10" key="2">
    <citation type="journal article" date="2015" name="Data Brief">
        <title>Shoot transcriptome of the giant reed, Arundo donax.</title>
        <authorList>
            <person name="Barrero R.A."/>
            <person name="Guerrero F.D."/>
            <person name="Moolhuijzen P."/>
            <person name="Goolsby J.A."/>
            <person name="Tidwell J."/>
            <person name="Bellgard S.E."/>
            <person name="Bellgard M.I."/>
        </authorList>
    </citation>
    <scope>NUCLEOTIDE SEQUENCE</scope>
    <source>
        <tissue evidence="10">Shoot tissue taken approximately 20 cm above the soil surface</tissue>
    </source>
</reference>
<dbReference type="FunFam" id="1.10.10.60:FF:000023">
    <property type="entry name" value="protein REVEILLE 6 isoform X1"/>
    <property type="match status" value="1"/>
</dbReference>
<keyword evidence="5" id="KW-0539">Nucleus</keyword>
<evidence type="ECO:0000259" key="8">
    <source>
        <dbReference type="PROSITE" id="PS51293"/>
    </source>
</evidence>
<dbReference type="InterPro" id="IPR017884">
    <property type="entry name" value="SANT_dom"/>
</dbReference>
<feature type="compositionally biased region" description="Polar residues" evidence="6">
    <location>
        <begin position="188"/>
        <end position="204"/>
    </location>
</feature>
<evidence type="ECO:0000256" key="6">
    <source>
        <dbReference type="SAM" id="MobiDB-lite"/>
    </source>
</evidence>
<keyword evidence="3" id="KW-0238">DNA-binding</keyword>
<dbReference type="InterPro" id="IPR001005">
    <property type="entry name" value="SANT/Myb"/>
</dbReference>